<protein>
    <recommendedName>
        <fullName evidence="3">DUF4156 domain-containing protein</fullName>
    </recommendedName>
</protein>
<organism evidence="1 2">
    <name type="scientific">Dankookia rubra</name>
    <dbReference type="NCBI Taxonomy" id="1442381"/>
    <lineage>
        <taxon>Bacteria</taxon>
        <taxon>Pseudomonadati</taxon>
        <taxon>Pseudomonadota</taxon>
        <taxon>Alphaproteobacteria</taxon>
        <taxon>Acetobacterales</taxon>
        <taxon>Roseomonadaceae</taxon>
        <taxon>Dankookia</taxon>
    </lineage>
</organism>
<dbReference type="EMBL" id="SMSJ01000095">
    <property type="protein sequence ID" value="TDH58817.1"/>
    <property type="molecule type" value="Genomic_DNA"/>
</dbReference>
<keyword evidence="2" id="KW-1185">Reference proteome</keyword>
<dbReference type="RefSeq" id="WP_133292367.1">
    <property type="nucleotide sequence ID" value="NZ_SMSJ01000095.1"/>
</dbReference>
<dbReference type="Proteomes" id="UP000295096">
    <property type="component" value="Unassembled WGS sequence"/>
</dbReference>
<evidence type="ECO:0008006" key="3">
    <source>
        <dbReference type="Google" id="ProtNLM"/>
    </source>
</evidence>
<dbReference type="AlphaFoldDB" id="A0A4R5Q9H0"/>
<reference evidence="1 2" key="1">
    <citation type="journal article" date="2016" name="J. Microbiol.">
        <title>Dankookia rubra gen. nov., sp. nov., an alphaproteobacterium isolated from sediment of a shallow stream.</title>
        <authorList>
            <person name="Kim W.H."/>
            <person name="Kim D.H."/>
            <person name="Kang K."/>
            <person name="Ahn T.Y."/>
        </authorList>
    </citation>
    <scope>NUCLEOTIDE SEQUENCE [LARGE SCALE GENOMIC DNA]</scope>
    <source>
        <strain evidence="1 2">JCM30602</strain>
    </source>
</reference>
<gene>
    <name evidence="1" type="ORF">E2C06_30585</name>
</gene>
<evidence type="ECO:0000313" key="1">
    <source>
        <dbReference type="EMBL" id="TDH58817.1"/>
    </source>
</evidence>
<name>A0A4R5Q9H0_9PROT</name>
<comment type="caution">
    <text evidence="1">The sequence shown here is derived from an EMBL/GenBank/DDBJ whole genome shotgun (WGS) entry which is preliminary data.</text>
</comment>
<evidence type="ECO:0000313" key="2">
    <source>
        <dbReference type="Proteomes" id="UP000295096"/>
    </source>
</evidence>
<accession>A0A4R5Q9H0</accession>
<sequence>MAALSMAACNPTHRTSDVGDLRVHVVTLQTGPGWVELQGAIPSHFVTDQMAIKPAIMQTLAREAAAYCKGAFVMNPDRYMDNDWAVQRRYECQ</sequence>
<proteinExistence type="predicted"/>